<name>A0A6L5YM72_9FIRM</name>
<dbReference type="SUPFAM" id="SSF69318">
    <property type="entry name" value="Integrin alpha N-terminal domain"/>
    <property type="match status" value="1"/>
</dbReference>
<comment type="caution">
    <text evidence="1">The sequence shown here is derived from an EMBL/GenBank/DDBJ whole genome shotgun (WGS) entry which is preliminary data.</text>
</comment>
<evidence type="ECO:0000313" key="1">
    <source>
        <dbReference type="EMBL" id="MST59083.1"/>
    </source>
</evidence>
<accession>A0A6L5YM72</accession>
<proteinExistence type="predicted"/>
<evidence type="ECO:0000313" key="2">
    <source>
        <dbReference type="Proteomes" id="UP000476055"/>
    </source>
</evidence>
<gene>
    <name evidence="1" type="ORF">FYJ59_12720</name>
</gene>
<sequence>MAVFLADDNGQILYKTDQLEANYCYPGELRQPIEKLASVSFQDVDNDSDTDIILIAQCHNDRGDYQEKSYKVGDVLFQEDGSFYRDYRISDKINRFDMNKNPACILNFVRDGRSTEFLYTAETYGELLSHNFRVIEEQSYTRNFEKLGKMKVVPGVYRMVEYDVFMIYLIDEQGNIVWSFQPMEDYDNLYALKGIQGKDLDGDGFKDLVVFAKYSYEGDFGELLVDTVCTVYYQRTAGFEKDKDFTANYECTEEDTLEALVGKIRAYWGWQT</sequence>
<keyword evidence="2" id="KW-1185">Reference proteome</keyword>
<organism evidence="1 2">
    <name type="scientific">Waltera intestinalis</name>
    <dbReference type="NCBI Taxonomy" id="2606635"/>
    <lineage>
        <taxon>Bacteria</taxon>
        <taxon>Bacillati</taxon>
        <taxon>Bacillota</taxon>
        <taxon>Clostridia</taxon>
        <taxon>Lachnospirales</taxon>
        <taxon>Lachnospiraceae</taxon>
        <taxon>Waltera</taxon>
    </lineage>
</organism>
<dbReference type="AlphaFoldDB" id="A0A6L5YM72"/>
<reference evidence="1 2" key="1">
    <citation type="submission" date="2019-08" db="EMBL/GenBank/DDBJ databases">
        <title>In-depth cultivation of the pig gut microbiome towards novel bacterial diversity and tailored functional studies.</title>
        <authorList>
            <person name="Wylensek D."/>
            <person name="Hitch T.C.A."/>
            <person name="Clavel T."/>
        </authorList>
    </citation>
    <scope>NUCLEOTIDE SEQUENCE [LARGE SCALE GENOMIC DNA]</scope>
    <source>
        <strain evidence="1 2">WCA3-601-WT-6H</strain>
    </source>
</reference>
<protein>
    <submittedName>
        <fullName evidence="1">VCBS repeat-containing protein</fullName>
    </submittedName>
</protein>
<dbReference type="EMBL" id="VUMU01000019">
    <property type="protein sequence ID" value="MST59083.1"/>
    <property type="molecule type" value="Genomic_DNA"/>
</dbReference>
<dbReference type="Proteomes" id="UP000476055">
    <property type="component" value="Unassembled WGS sequence"/>
</dbReference>
<dbReference type="InterPro" id="IPR028994">
    <property type="entry name" value="Integrin_alpha_N"/>
</dbReference>